<feature type="active site" description="Proton acceptor" evidence="16">
    <location>
        <position position="110"/>
    </location>
</feature>
<dbReference type="GO" id="GO:0005524">
    <property type="term" value="F:ATP binding"/>
    <property type="evidence" value="ECO:0007669"/>
    <property type="project" value="UniProtKB-UniRule"/>
</dbReference>
<evidence type="ECO:0000256" key="8">
    <source>
        <dbReference type="ARBA" id="ARBA00022679"/>
    </source>
</evidence>
<keyword evidence="9 16" id="KW-0547">Nucleotide-binding</keyword>
<dbReference type="NCBIfam" id="NF009855">
    <property type="entry name" value="PRK13321.1"/>
    <property type="match status" value="1"/>
</dbReference>
<evidence type="ECO:0000256" key="16">
    <source>
        <dbReference type="HAMAP-Rule" id="MF_01274"/>
    </source>
</evidence>
<evidence type="ECO:0000256" key="7">
    <source>
        <dbReference type="ARBA" id="ARBA00022490"/>
    </source>
</evidence>
<comment type="subunit">
    <text evidence="5 16">Homodimer.</text>
</comment>
<comment type="subcellular location">
    <subcellularLocation>
        <location evidence="3 16">Cytoplasm</location>
    </subcellularLocation>
</comment>
<dbReference type="EMBL" id="DPPF01000104">
    <property type="protein sequence ID" value="HCW93058.1"/>
    <property type="molecule type" value="Genomic_DNA"/>
</dbReference>
<dbReference type="InterPro" id="IPR043129">
    <property type="entry name" value="ATPase_NBD"/>
</dbReference>
<comment type="cofactor">
    <cofactor evidence="16">
        <name>NH4(+)</name>
        <dbReference type="ChEBI" id="CHEBI:28938"/>
    </cofactor>
    <cofactor evidence="16">
        <name>K(+)</name>
        <dbReference type="ChEBI" id="CHEBI:29103"/>
    </cofactor>
    <text evidence="16">A monovalent cation. Ammonium or potassium.</text>
</comment>
<dbReference type="OMA" id="HEPWLTL"/>
<evidence type="ECO:0000256" key="9">
    <source>
        <dbReference type="ARBA" id="ARBA00022741"/>
    </source>
</evidence>
<keyword evidence="7 16" id="KW-0963">Cytoplasm</keyword>
<evidence type="ECO:0000256" key="12">
    <source>
        <dbReference type="ARBA" id="ARBA00022958"/>
    </source>
</evidence>
<keyword evidence="16" id="KW-0479">Metal-binding</keyword>
<dbReference type="GO" id="GO:0015937">
    <property type="term" value="P:coenzyme A biosynthetic process"/>
    <property type="evidence" value="ECO:0007669"/>
    <property type="project" value="UniProtKB-UniRule"/>
</dbReference>
<evidence type="ECO:0000256" key="14">
    <source>
        <dbReference type="ARBA" id="ARBA00038036"/>
    </source>
</evidence>
<dbReference type="EC" id="2.7.1.33" evidence="6 16"/>
<dbReference type="Gene3D" id="3.30.420.40">
    <property type="match status" value="2"/>
</dbReference>
<comment type="similarity">
    <text evidence="14 16">Belongs to the type III pantothenate kinase family.</text>
</comment>
<comment type="catalytic activity">
    <reaction evidence="1 16">
        <text>(R)-pantothenate + ATP = (R)-4'-phosphopantothenate + ADP + H(+)</text>
        <dbReference type="Rhea" id="RHEA:16373"/>
        <dbReference type="ChEBI" id="CHEBI:10986"/>
        <dbReference type="ChEBI" id="CHEBI:15378"/>
        <dbReference type="ChEBI" id="CHEBI:29032"/>
        <dbReference type="ChEBI" id="CHEBI:30616"/>
        <dbReference type="ChEBI" id="CHEBI:456216"/>
        <dbReference type="EC" id="2.7.1.33"/>
    </reaction>
</comment>
<evidence type="ECO:0000313" key="18">
    <source>
        <dbReference type="Proteomes" id="UP000262325"/>
    </source>
</evidence>
<evidence type="ECO:0000256" key="15">
    <source>
        <dbReference type="ARBA" id="ARBA00040883"/>
    </source>
</evidence>
<feature type="binding site" evidence="16">
    <location>
        <begin position="108"/>
        <end position="111"/>
    </location>
    <ligand>
        <name>substrate</name>
    </ligand>
</feature>
<keyword evidence="12 16" id="KW-0630">Potassium</keyword>
<feature type="binding site" evidence="16">
    <location>
        <position position="133"/>
    </location>
    <ligand>
        <name>ATP</name>
        <dbReference type="ChEBI" id="CHEBI:30616"/>
    </ligand>
</feature>
<feature type="binding site" evidence="16">
    <location>
        <begin position="6"/>
        <end position="13"/>
    </location>
    <ligand>
        <name>ATP</name>
        <dbReference type="ChEBI" id="CHEBI:30616"/>
    </ligand>
</feature>
<evidence type="ECO:0000256" key="11">
    <source>
        <dbReference type="ARBA" id="ARBA00022840"/>
    </source>
</evidence>
<dbReference type="GO" id="GO:0046872">
    <property type="term" value="F:metal ion binding"/>
    <property type="evidence" value="ECO:0007669"/>
    <property type="project" value="UniProtKB-KW"/>
</dbReference>
<evidence type="ECO:0000313" key="17">
    <source>
        <dbReference type="EMBL" id="HCW93058.1"/>
    </source>
</evidence>
<dbReference type="NCBIfam" id="NF009848">
    <property type="entry name" value="PRK13318.1-6"/>
    <property type="match status" value="1"/>
</dbReference>
<comment type="function">
    <text evidence="16">Catalyzes the phosphorylation of pantothenate (Pan), the first step in CoA biosynthesis.</text>
</comment>
<feature type="binding site" evidence="16">
    <location>
        <position position="101"/>
    </location>
    <ligand>
        <name>substrate</name>
    </ligand>
</feature>
<evidence type="ECO:0000256" key="4">
    <source>
        <dbReference type="ARBA" id="ARBA00005225"/>
    </source>
</evidence>
<dbReference type="SUPFAM" id="SSF53067">
    <property type="entry name" value="Actin-like ATPase domain"/>
    <property type="match status" value="2"/>
</dbReference>
<gene>
    <name evidence="16" type="primary">coaX</name>
    <name evidence="17" type="ORF">DHM44_05195</name>
</gene>
<dbReference type="GO" id="GO:0005737">
    <property type="term" value="C:cytoplasm"/>
    <property type="evidence" value="ECO:0007669"/>
    <property type="project" value="UniProtKB-SubCell"/>
</dbReference>
<evidence type="ECO:0000256" key="1">
    <source>
        <dbReference type="ARBA" id="ARBA00001206"/>
    </source>
</evidence>
<dbReference type="InterPro" id="IPR004619">
    <property type="entry name" value="Type_III_PanK"/>
</dbReference>
<evidence type="ECO:0000256" key="10">
    <source>
        <dbReference type="ARBA" id="ARBA00022777"/>
    </source>
</evidence>
<dbReference type="UniPathway" id="UPA00241">
    <property type="reaction ID" value="UER00352"/>
</dbReference>
<keyword evidence="10 16" id="KW-0418">Kinase</keyword>
<dbReference type="RefSeq" id="WP_013886789.1">
    <property type="nucleotide sequence ID" value="NZ_JAAZVV010000039.1"/>
</dbReference>
<dbReference type="CDD" id="cd24015">
    <property type="entry name" value="ASKHA_NBD_PanK-III"/>
    <property type="match status" value="1"/>
</dbReference>
<dbReference type="GO" id="GO:0004594">
    <property type="term" value="F:pantothenate kinase activity"/>
    <property type="evidence" value="ECO:0007669"/>
    <property type="project" value="UniProtKB-UniRule"/>
</dbReference>
<dbReference type="PANTHER" id="PTHR34265">
    <property type="entry name" value="TYPE III PANTOTHENATE KINASE"/>
    <property type="match status" value="1"/>
</dbReference>
<comment type="caution">
    <text evidence="17">The sequence shown here is derived from an EMBL/GenBank/DDBJ whole genome shotgun (WGS) entry which is preliminary data.</text>
</comment>
<evidence type="ECO:0000256" key="6">
    <source>
        <dbReference type="ARBA" id="ARBA00012102"/>
    </source>
</evidence>
<sequence>MIFAVDIGNTNIVFGIFDKQGNLAGNCRLTTDSMRTTDEYAATIMLLLKNRGIDFDQLSGMVISSVVPPLVYTFTKLARKYFDIEPVVIGPGIKTGVPVKFENPKEIGADRIVNAAAAIKYYKAPCIVVDFGTATTFDVVNRKGEYIGGVISPGIKLSVNALHSKTAKLPEIEIEKCRKVVGNSTTSSMKSGVYFGYLSMIDGIIEKIIEEQFEGSSVKAVATGGLGSIYIGESKYIQEYEPNLTLYGLRLIYEKNSA</sequence>
<evidence type="ECO:0000256" key="13">
    <source>
        <dbReference type="ARBA" id="ARBA00022993"/>
    </source>
</evidence>
<dbReference type="Pfam" id="PF03309">
    <property type="entry name" value="Pan_kinase"/>
    <property type="match status" value="1"/>
</dbReference>
<dbReference type="Proteomes" id="UP000262325">
    <property type="component" value="Unassembled WGS sequence"/>
</dbReference>
<comment type="cofactor">
    <cofactor evidence="2">
        <name>K(+)</name>
        <dbReference type="ChEBI" id="CHEBI:29103"/>
    </cofactor>
</comment>
<organism evidence="17 18">
    <name type="scientific">Flexistipes sinusarabici</name>
    <dbReference type="NCBI Taxonomy" id="2352"/>
    <lineage>
        <taxon>Bacteria</taxon>
        <taxon>Pseudomonadati</taxon>
        <taxon>Deferribacterota</taxon>
        <taxon>Deferribacteres</taxon>
        <taxon>Deferribacterales</taxon>
        <taxon>Flexistipitaceae</taxon>
        <taxon>Flexistipes</taxon>
    </lineage>
</organism>
<accession>A0A3D5QBG9</accession>
<keyword evidence="13 16" id="KW-0173">Coenzyme A biosynthesis</keyword>
<dbReference type="AlphaFoldDB" id="A0A3D5QBG9"/>
<feature type="binding site" evidence="16">
    <location>
        <position position="185"/>
    </location>
    <ligand>
        <name>substrate</name>
    </ligand>
</feature>
<name>A0A3D5QBG9_FLESI</name>
<reference evidence="17 18" key="1">
    <citation type="journal article" date="2018" name="Nat. Biotechnol.">
        <title>A standardized bacterial taxonomy based on genome phylogeny substantially revises the tree of life.</title>
        <authorList>
            <person name="Parks D.H."/>
            <person name="Chuvochina M."/>
            <person name="Waite D.W."/>
            <person name="Rinke C."/>
            <person name="Skarshewski A."/>
            <person name="Chaumeil P.A."/>
            <person name="Hugenholtz P."/>
        </authorList>
    </citation>
    <scope>NUCLEOTIDE SEQUENCE [LARGE SCALE GENOMIC DNA]</scope>
    <source>
        <strain evidence="17">UBA8672</strain>
    </source>
</reference>
<proteinExistence type="inferred from homology"/>
<keyword evidence="11 16" id="KW-0067">ATP-binding</keyword>
<dbReference type="NCBIfam" id="TIGR00671">
    <property type="entry name" value="baf"/>
    <property type="match status" value="1"/>
</dbReference>
<comment type="pathway">
    <text evidence="4 16">Cofactor biosynthesis; coenzyme A biosynthesis; CoA from (R)-pantothenate: step 1/5.</text>
</comment>
<keyword evidence="8 16" id="KW-0808">Transferase</keyword>
<evidence type="ECO:0000256" key="5">
    <source>
        <dbReference type="ARBA" id="ARBA00011738"/>
    </source>
</evidence>
<dbReference type="PANTHER" id="PTHR34265:SF1">
    <property type="entry name" value="TYPE III PANTOTHENATE KINASE"/>
    <property type="match status" value="1"/>
</dbReference>
<protein>
    <recommendedName>
        <fullName evidence="15 16">Type III pantothenate kinase</fullName>
        <ecNumber evidence="6 16">2.7.1.33</ecNumber>
    </recommendedName>
    <alternativeName>
        <fullName evidence="16">PanK-III</fullName>
    </alternativeName>
    <alternativeName>
        <fullName evidence="16">Pantothenic acid kinase</fullName>
    </alternativeName>
</protein>
<feature type="binding site" evidence="16">
    <location>
        <position position="130"/>
    </location>
    <ligand>
        <name>K(+)</name>
        <dbReference type="ChEBI" id="CHEBI:29103"/>
    </ligand>
</feature>
<evidence type="ECO:0000256" key="3">
    <source>
        <dbReference type="ARBA" id="ARBA00004496"/>
    </source>
</evidence>
<evidence type="ECO:0000256" key="2">
    <source>
        <dbReference type="ARBA" id="ARBA00001958"/>
    </source>
</evidence>
<dbReference type="HAMAP" id="MF_01274">
    <property type="entry name" value="Pantothen_kinase_3"/>
    <property type="match status" value="1"/>
</dbReference>